<evidence type="ECO:0000256" key="1">
    <source>
        <dbReference type="SAM" id="MobiDB-lite"/>
    </source>
</evidence>
<feature type="compositionally biased region" description="Polar residues" evidence="1">
    <location>
        <begin position="30"/>
        <end position="45"/>
    </location>
</feature>
<evidence type="ECO:0000313" key="2">
    <source>
        <dbReference type="EMBL" id="PCH34643.1"/>
    </source>
</evidence>
<feature type="region of interest" description="Disordered" evidence="1">
    <location>
        <begin position="1"/>
        <end position="70"/>
    </location>
</feature>
<proteinExistence type="predicted"/>
<feature type="compositionally biased region" description="Basic and acidic residues" evidence="1">
    <location>
        <begin position="18"/>
        <end position="27"/>
    </location>
</feature>
<name>A0A2H3J4D5_WOLCO</name>
<organism evidence="2 3">
    <name type="scientific">Wolfiporia cocos (strain MD-104)</name>
    <name type="common">Brown rot fungus</name>
    <dbReference type="NCBI Taxonomy" id="742152"/>
    <lineage>
        <taxon>Eukaryota</taxon>
        <taxon>Fungi</taxon>
        <taxon>Dikarya</taxon>
        <taxon>Basidiomycota</taxon>
        <taxon>Agaricomycotina</taxon>
        <taxon>Agaricomycetes</taxon>
        <taxon>Polyporales</taxon>
        <taxon>Phaeolaceae</taxon>
        <taxon>Wolfiporia</taxon>
    </lineage>
</organism>
<keyword evidence="3" id="KW-1185">Reference proteome</keyword>
<protein>
    <submittedName>
        <fullName evidence="2">Uncharacterized protein</fullName>
    </submittedName>
</protein>
<reference evidence="2 3" key="1">
    <citation type="journal article" date="2012" name="Science">
        <title>The Paleozoic origin of enzymatic lignin decomposition reconstructed from 31 fungal genomes.</title>
        <authorList>
            <person name="Floudas D."/>
            <person name="Binder M."/>
            <person name="Riley R."/>
            <person name="Barry K."/>
            <person name="Blanchette R.A."/>
            <person name="Henrissat B."/>
            <person name="Martinez A.T."/>
            <person name="Otillar R."/>
            <person name="Spatafora J.W."/>
            <person name="Yadav J.S."/>
            <person name="Aerts A."/>
            <person name="Benoit I."/>
            <person name="Boyd A."/>
            <person name="Carlson A."/>
            <person name="Copeland A."/>
            <person name="Coutinho P.M."/>
            <person name="de Vries R.P."/>
            <person name="Ferreira P."/>
            <person name="Findley K."/>
            <person name="Foster B."/>
            <person name="Gaskell J."/>
            <person name="Glotzer D."/>
            <person name="Gorecki P."/>
            <person name="Heitman J."/>
            <person name="Hesse C."/>
            <person name="Hori C."/>
            <person name="Igarashi K."/>
            <person name="Jurgens J.A."/>
            <person name="Kallen N."/>
            <person name="Kersten P."/>
            <person name="Kohler A."/>
            <person name="Kuees U."/>
            <person name="Kumar T.K.A."/>
            <person name="Kuo A."/>
            <person name="LaButti K."/>
            <person name="Larrondo L.F."/>
            <person name="Lindquist E."/>
            <person name="Ling A."/>
            <person name="Lombard V."/>
            <person name="Lucas S."/>
            <person name="Lundell T."/>
            <person name="Martin R."/>
            <person name="McLaughlin D.J."/>
            <person name="Morgenstern I."/>
            <person name="Morin E."/>
            <person name="Murat C."/>
            <person name="Nagy L.G."/>
            <person name="Nolan M."/>
            <person name="Ohm R.A."/>
            <person name="Patyshakuliyeva A."/>
            <person name="Rokas A."/>
            <person name="Ruiz-Duenas F.J."/>
            <person name="Sabat G."/>
            <person name="Salamov A."/>
            <person name="Samejima M."/>
            <person name="Schmutz J."/>
            <person name="Slot J.C."/>
            <person name="St John F."/>
            <person name="Stenlid J."/>
            <person name="Sun H."/>
            <person name="Sun S."/>
            <person name="Syed K."/>
            <person name="Tsang A."/>
            <person name="Wiebenga A."/>
            <person name="Young D."/>
            <person name="Pisabarro A."/>
            <person name="Eastwood D.C."/>
            <person name="Martin F."/>
            <person name="Cullen D."/>
            <person name="Grigoriev I.V."/>
            <person name="Hibbett D.S."/>
        </authorList>
    </citation>
    <scope>NUCLEOTIDE SEQUENCE [LARGE SCALE GENOMIC DNA]</scope>
    <source>
        <strain evidence="2 3">MD-104</strain>
    </source>
</reference>
<dbReference type="AlphaFoldDB" id="A0A2H3J4D5"/>
<sequence>MTRTASGANPSARRRRLPTPEEFERARKASATSSHHQAQCQSTFGDNRLRRSSRPVVNEPGANCVQEQQSIRHDDIVTDKLAKAAIPETTMMHSKITRSQNAVPQFTEPPSDDPEPVASRKRGRQDNGNEQDRGHHKRSRVCVAPAEERLQPDQMQSAGPLAILPDPNVSRKRGRQDGDGSSTSQSFQAGNRPHKRRNLAHGAAPQRVSPGILATQHAFCEKTLDPSSPRSGLAHYIRGSRCQRCGTRHRYDGGYDDEIRDIEYNVAG</sequence>
<evidence type="ECO:0000313" key="3">
    <source>
        <dbReference type="Proteomes" id="UP000218811"/>
    </source>
</evidence>
<feature type="compositionally biased region" description="Polar residues" evidence="1">
    <location>
        <begin position="179"/>
        <end position="189"/>
    </location>
</feature>
<dbReference type="EMBL" id="KB467832">
    <property type="protein sequence ID" value="PCH34643.1"/>
    <property type="molecule type" value="Genomic_DNA"/>
</dbReference>
<feature type="compositionally biased region" description="Basic and acidic residues" evidence="1">
    <location>
        <begin position="124"/>
        <end position="133"/>
    </location>
</feature>
<gene>
    <name evidence="2" type="ORF">WOLCODRAFT_155295</name>
</gene>
<feature type="region of interest" description="Disordered" evidence="1">
    <location>
        <begin position="87"/>
        <end position="196"/>
    </location>
</feature>
<dbReference type="Proteomes" id="UP000218811">
    <property type="component" value="Unassembled WGS sequence"/>
</dbReference>
<accession>A0A2H3J4D5</accession>